<evidence type="ECO:0000259" key="9">
    <source>
        <dbReference type="PROSITE" id="PS50972"/>
    </source>
</evidence>
<dbReference type="InterPro" id="IPR045031">
    <property type="entry name" value="DHP_synth-like"/>
</dbReference>
<reference evidence="11" key="1">
    <citation type="journal article" date="2019" name="Int. J. Syst. Evol. Microbiol.">
        <title>The Global Catalogue of Microorganisms (GCM) 10K type strain sequencing project: providing services to taxonomists for standard genome sequencing and annotation.</title>
        <authorList>
            <consortium name="The Broad Institute Genomics Platform"/>
            <consortium name="The Broad Institute Genome Sequencing Center for Infectious Disease"/>
            <person name="Wu L."/>
            <person name="Ma J."/>
        </authorList>
    </citation>
    <scope>NUCLEOTIDE SEQUENCE [LARGE SCALE GENOMIC DNA]</scope>
    <source>
        <strain evidence="11">JCM 31920</strain>
    </source>
</reference>
<evidence type="ECO:0000313" key="11">
    <source>
        <dbReference type="Proteomes" id="UP001501508"/>
    </source>
</evidence>
<accession>A0ABP8M9T1</accession>
<comment type="caution">
    <text evidence="10">The sequence shown here is derived from an EMBL/GenBank/DDBJ whole genome shotgun (WGS) entry which is preliminary data.</text>
</comment>
<dbReference type="PROSITE" id="PS50972">
    <property type="entry name" value="PTERIN_BINDING"/>
    <property type="match status" value="1"/>
</dbReference>
<sequence length="275" mass="29660">MRGKILRLEPPLVMGILNITPDSFFAESRLRTDDLTQIKERAARLLAEGADILDVGGYSTRPGAAQVDPEAELERVIPVIALLAGAFPETPISIDTFRADVATAAVAAGAHIVNDVSGGTLDPEMFSAVAALQVPYVLMHMRGTPATMNTLTEYNEVTADVMTELREKIFRLRQMGVSDVIVDPGFGFAKTPEQNFSLVADLEIFHTLDCPILLGVSRKSTIVKTLGTTAENALNGTTVLNTLALMAGVQILRVHDPKAAREAILLTEKVKKIKL</sequence>
<comment type="cofactor">
    <cofactor evidence="2">
        <name>Mg(2+)</name>
        <dbReference type="ChEBI" id="CHEBI:18420"/>
    </cofactor>
</comment>
<dbReference type="EMBL" id="BAABEY010000036">
    <property type="protein sequence ID" value="GAA4447059.1"/>
    <property type="molecule type" value="Genomic_DNA"/>
</dbReference>
<dbReference type="InterPro" id="IPR006390">
    <property type="entry name" value="DHP_synth_dom"/>
</dbReference>
<keyword evidence="11" id="KW-1185">Reference proteome</keyword>
<dbReference type="Gene3D" id="3.20.20.20">
    <property type="entry name" value="Dihydropteroate synthase-like"/>
    <property type="match status" value="1"/>
</dbReference>
<dbReference type="PROSITE" id="PS00793">
    <property type="entry name" value="DHPS_2"/>
    <property type="match status" value="1"/>
</dbReference>
<evidence type="ECO:0000256" key="8">
    <source>
        <dbReference type="ARBA" id="ARBA00022909"/>
    </source>
</evidence>
<dbReference type="InterPro" id="IPR000489">
    <property type="entry name" value="Pterin-binding_dom"/>
</dbReference>
<organism evidence="10 11">
    <name type="scientific">Ravibacter arvi</name>
    <dbReference type="NCBI Taxonomy" id="2051041"/>
    <lineage>
        <taxon>Bacteria</taxon>
        <taxon>Pseudomonadati</taxon>
        <taxon>Bacteroidota</taxon>
        <taxon>Cytophagia</taxon>
        <taxon>Cytophagales</taxon>
        <taxon>Spirosomataceae</taxon>
        <taxon>Ravibacter</taxon>
    </lineage>
</organism>
<proteinExistence type="predicted"/>
<evidence type="ECO:0000256" key="3">
    <source>
        <dbReference type="ARBA" id="ARBA00004763"/>
    </source>
</evidence>
<gene>
    <name evidence="10" type="primary">folP</name>
    <name evidence="10" type="ORF">GCM10023091_41370</name>
</gene>
<evidence type="ECO:0000256" key="1">
    <source>
        <dbReference type="ARBA" id="ARBA00000012"/>
    </source>
</evidence>
<evidence type="ECO:0000256" key="4">
    <source>
        <dbReference type="ARBA" id="ARBA00012458"/>
    </source>
</evidence>
<name>A0ABP8M9T1_9BACT</name>
<dbReference type="NCBIfam" id="TIGR01496">
    <property type="entry name" value="DHPS"/>
    <property type="match status" value="1"/>
</dbReference>
<dbReference type="PANTHER" id="PTHR20941">
    <property type="entry name" value="FOLATE SYNTHESIS PROTEINS"/>
    <property type="match status" value="1"/>
</dbReference>
<dbReference type="Proteomes" id="UP001501508">
    <property type="component" value="Unassembled WGS sequence"/>
</dbReference>
<evidence type="ECO:0000256" key="6">
    <source>
        <dbReference type="ARBA" id="ARBA00022723"/>
    </source>
</evidence>
<dbReference type="InterPro" id="IPR011005">
    <property type="entry name" value="Dihydropteroate_synth-like_sf"/>
</dbReference>
<dbReference type="Pfam" id="PF00809">
    <property type="entry name" value="Pterin_bind"/>
    <property type="match status" value="1"/>
</dbReference>
<protein>
    <recommendedName>
        <fullName evidence="4">dihydropteroate synthase</fullName>
        <ecNumber evidence="4">2.5.1.15</ecNumber>
    </recommendedName>
</protein>
<feature type="domain" description="Pterin-binding" evidence="9">
    <location>
        <begin position="11"/>
        <end position="265"/>
    </location>
</feature>
<keyword evidence="8" id="KW-0289">Folate biosynthesis</keyword>
<comment type="catalytic activity">
    <reaction evidence="1">
        <text>(7,8-dihydropterin-6-yl)methyl diphosphate + 4-aminobenzoate = 7,8-dihydropteroate + diphosphate</text>
        <dbReference type="Rhea" id="RHEA:19949"/>
        <dbReference type="ChEBI" id="CHEBI:17836"/>
        <dbReference type="ChEBI" id="CHEBI:17839"/>
        <dbReference type="ChEBI" id="CHEBI:33019"/>
        <dbReference type="ChEBI" id="CHEBI:72950"/>
        <dbReference type="EC" id="2.5.1.15"/>
    </reaction>
</comment>
<keyword evidence="5" id="KW-0808">Transferase</keyword>
<evidence type="ECO:0000313" key="10">
    <source>
        <dbReference type="EMBL" id="GAA4447059.1"/>
    </source>
</evidence>
<keyword evidence="6" id="KW-0479">Metal-binding</keyword>
<dbReference type="CDD" id="cd00739">
    <property type="entry name" value="DHPS"/>
    <property type="match status" value="1"/>
</dbReference>
<dbReference type="SUPFAM" id="SSF51717">
    <property type="entry name" value="Dihydropteroate synthetase-like"/>
    <property type="match status" value="1"/>
</dbReference>
<dbReference type="RefSeq" id="WP_345032764.1">
    <property type="nucleotide sequence ID" value="NZ_BAABEY010000036.1"/>
</dbReference>
<keyword evidence="7" id="KW-0460">Magnesium</keyword>
<dbReference type="PANTHER" id="PTHR20941:SF1">
    <property type="entry name" value="FOLIC ACID SYNTHESIS PROTEIN FOL1"/>
    <property type="match status" value="1"/>
</dbReference>
<evidence type="ECO:0000256" key="5">
    <source>
        <dbReference type="ARBA" id="ARBA00022679"/>
    </source>
</evidence>
<dbReference type="EC" id="2.5.1.15" evidence="4"/>
<comment type="pathway">
    <text evidence="3">Cofactor biosynthesis; tetrahydrofolate biosynthesis; 7,8-dihydrofolate from 2-amino-4-hydroxy-6-hydroxymethyl-7,8-dihydropteridine diphosphate and 4-aminobenzoate: step 1/2.</text>
</comment>
<evidence type="ECO:0000256" key="7">
    <source>
        <dbReference type="ARBA" id="ARBA00022842"/>
    </source>
</evidence>
<evidence type="ECO:0000256" key="2">
    <source>
        <dbReference type="ARBA" id="ARBA00001946"/>
    </source>
</evidence>